<keyword evidence="2" id="KW-1185">Reference proteome</keyword>
<name>A0A7K1TBW2_9BACT</name>
<comment type="caution">
    <text evidence="1">The sequence shown here is derived from an EMBL/GenBank/DDBJ whole genome shotgun (WGS) entry which is preliminary data.</text>
</comment>
<dbReference type="Proteomes" id="UP000441336">
    <property type="component" value="Unassembled WGS sequence"/>
</dbReference>
<organism evidence="1 2">
    <name type="scientific">Hymenobacter ginkgonis</name>
    <dbReference type="NCBI Taxonomy" id="2682976"/>
    <lineage>
        <taxon>Bacteria</taxon>
        <taxon>Pseudomonadati</taxon>
        <taxon>Bacteroidota</taxon>
        <taxon>Cytophagia</taxon>
        <taxon>Cytophagales</taxon>
        <taxon>Hymenobacteraceae</taxon>
        <taxon>Hymenobacter</taxon>
    </lineage>
</organism>
<protein>
    <submittedName>
        <fullName evidence="1">FeoB-associated Cys-rich membrane protein</fullName>
    </submittedName>
</protein>
<evidence type="ECO:0000313" key="2">
    <source>
        <dbReference type="Proteomes" id="UP000441336"/>
    </source>
</evidence>
<sequence length="63" mass="6595">MDVQLLIILALFAAALFYIGRRFWLAFAAKGQAGCAKGCGGACGAALDVEALQRTIEARAPSH</sequence>
<dbReference type="RefSeq" id="WP_157563060.1">
    <property type="nucleotide sequence ID" value="NZ_WQKZ01000002.1"/>
</dbReference>
<accession>A0A7K1TBW2</accession>
<reference evidence="1 2" key="1">
    <citation type="submission" date="2019-12" db="EMBL/GenBank/DDBJ databases">
        <title>Hymenobacter sp. HMF4947 Genome sequencing and assembly.</title>
        <authorList>
            <person name="Kang H."/>
            <person name="Cha I."/>
            <person name="Kim H."/>
            <person name="Joh K."/>
        </authorList>
    </citation>
    <scope>NUCLEOTIDE SEQUENCE [LARGE SCALE GENOMIC DNA]</scope>
    <source>
        <strain evidence="1 2">HMF4947</strain>
    </source>
</reference>
<evidence type="ECO:0000313" key="1">
    <source>
        <dbReference type="EMBL" id="MVN75894.1"/>
    </source>
</evidence>
<dbReference type="AlphaFoldDB" id="A0A7K1TBW2"/>
<dbReference type="EMBL" id="WQKZ01000002">
    <property type="protein sequence ID" value="MVN75894.1"/>
    <property type="molecule type" value="Genomic_DNA"/>
</dbReference>
<proteinExistence type="predicted"/>
<gene>
    <name evidence="1" type="ORF">GO988_06100</name>
</gene>
<dbReference type="Pfam" id="PF12669">
    <property type="entry name" value="FeoB_associated"/>
    <property type="match status" value="1"/>
</dbReference>